<dbReference type="SUPFAM" id="SSF52799">
    <property type="entry name" value="(Phosphotyrosine protein) phosphatases II"/>
    <property type="match status" value="1"/>
</dbReference>
<dbReference type="InterPro" id="IPR000387">
    <property type="entry name" value="Tyr_Pase_dom"/>
</dbReference>
<sequence length="187" mass="21025">MGWKNINAIIDSRLYLGTIEAAKSPRTLSERRITHIVSVGTEPIPADNPASGIRQLRIPVEDVPYADLLIHLPSACNFIHQAITTGGVVLVHCVQGLSRSATVVAAYLMRTHGINATAAQEAVRKAREQVWFDGGFQVCTYLVLTKLRELTFELKEQLVIFELCRYQPGPHDGIYNNWRQRILQHIR</sequence>
<dbReference type="SMART" id="SM00195">
    <property type="entry name" value="DSPc"/>
    <property type="match status" value="1"/>
</dbReference>
<reference evidence="8" key="1">
    <citation type="submission" date="2022-07" db="EMBL/GenBank/DDBJ databases">
        <title>Genome Sequence of Physisporinus lineatus.</title>
        <authorList>
            <person name="Buettner E."/>
        </authorList>
    </citation>
    <scope>NUCLEOTIDE SEQUENCE</scope>
    <source>
        <strain evidence="8">VT162</strain>
    </source>
</reference>
<dbReference type="Pfam" id="PF00782">
    <property type="entry name" value="DSPc"/>
    <property type="match status" value="1"/>
</dbReference>
<dbReference type="InterPro" id="IPR029021">
    <property type="entry name" value="Prot-tyrosine_phosphatase-like"/>
</dbReference>
<evidence type="ECO:0000259" key="6">
    <source>
        <dbReference type="PROSITE" id="PS50054"/>
    </source>
</evidence>
<evidence type="ECO:0000256" key="2">
    <source>
        <dbReference type="ARBA" id="ARBA00022801"/>
    </source>
</evidence>
<gene>
    <name evidence="8" type="ORF">NLI96_g2581</name>
</gene>
<keyword evidence="3" id="KW-0904">Protein phosphatase</keyword>
<dbReference type="GO" id="GO:0004722">
    <property type="term" value="F:protein serine/threonine phosphatase activity"/>
    <property type="evidence" value="ECO:0007669"/>
    <property type="project" value="UniProtKB-EC"/>
</dbReference>
<evidence type="ECO:0000259" key="7">
    <source>
        <dbReference type="PROSITE" id="PS50056"/>
    </source>
</evidence>
<dbReference type="PANTHER" id="PTHR45948">
    <property type="entry name" value="DUAL SPECIFICITY PROTEIN PHOSPHATASE DDB_G0269404-RELATED"/>
    <property type="match status" value="1"/>
</dbReference>
<dbReference type="PROSITE" id="PS00383">
    <property type="entry name" value="TYR_PHOSPHATASE_1"/>
    <property type="match status" value="1"/>
</dbReference>
<accession>A0AAD5V8I6</accession>
<comment type="caution">
    <text evidence="8">The sequence shown here is derived from an EMBL/GenBank/DDBJ whole genome shotgun (WGS) entry which is preliminary data.</text>
</comment>
<name>A0AAD5V8I6_9APHY</name>
<dbReference type="PANTHER" id="PTHR45948:SF2">
    <property type="entry name" value="DUAL SPECIFICITY PROTEIN PHOSPHATASE"/>
    <property type="match status" value="1"/>
</dbReference>
<dbReference type="InterPro" id="IPR020422">
    <property type="entry name" value="TYR_PHOSPHATASE_DUAL_dom"/>
</dbReference>
<dbReference type="PROSITE" id="PS50056">
    <property type="entry name" value="TYR_PHOSPHATASE_2"/>
    <property type="match status" value="1"/>
</dbReference>
<evidence type="ECO:0000256" key="3">
    <source>
        <dbReference type="ARBA" id="ARBA00022912"/>
    </source>
</evidence>
<evidence type="ECO:0000313" key="8">
    <source>
        <dbReference type="EMBL" id="KAJ3488796.1"/>
    </source>
</evidence>
<organism evidence="8 9">
    <name type="scientific">Meripilus lineatus</name>
    <dbReference type="NCBI Taxonomy" id="2056292"/>
    <lineage>
        <taxon>Eukaryota</taxon>
        <taxon>Fungi</taxon>
        <taxon>Dikarya</taxon>
        <taxon>Basidiomycota</taxon>
        <taxon>Agaricomycotina</taxon>
        <taxon>Agaricomycetes</taxon>
        <taxon>Polyporales</taxon>
        <taxon>Meripilaceae</taxon>
        <taxon>Meripilus</taxon>
    </lineage>
</organism>
<dbReference type="GO" id="GO:0004725">
    <property type="term" value="F:protein tyrosine phosphatase activity"/>
    <property type="evidence" value="ECO:0007669"/>
    <property type="project" value="TreeGrafter"/>
</dbReference>
<evidence type="ECO:0008006" key="10">
    <source>
        <dbReference type="Google" id="ProtNLM"/>
    </source>
</evidence>
<dbReference type="Gene3D" id="3.90.190.10">
    <property type="entry name" value="Protein tyrosine phosphatase superfamily"/>
    <property type="match status" value="1"/>
</dbReference>
<dbReference type="InterPro" id="IPR000340">
    <property type="entry name" value="Dual-sp_phosphatase_cat-dom"/>
</dbReference>
<dbReference type="GO" id="GO:0005829">
    <property type="term" value="C:cytosol"/>
    <property type="evidence" value="ECO:0007669"/>
    <property type="project" value="TreeGrafter"/>
</dbReference>
<evidence type="ECO:0000256" key="5">
    <source>
        <dbReference type="ARBA" id="ARBA00048336"/>
    </source>
</evidence>
<dbReference type="AlphaFoldDB" id="A0AAD5V8I6"/>
<dbReference type="EMBL" id="JANAWD010000059">
    <property type="protein sequence ID" value="KAJ3488796.1"/>
    <property type="molecule type" value="Genomic_DNA"/>
</dbReference>
<keyword evidence="2" id="KW-0378">Hydrolase</keyword>
<protein>
    <recommendedName>
        <fullName evidence="10">Protein-tyrosine-phosphatase</fullName>
    </recommendedName>
</protein>
<proteinExistence type="inferred from homology"/>
<comment type="catalytic activity">
    <reaction evidence="4">
        <text>O-phospho-L-seryl-[protein] + H2O = L-seryl-[protein] + phosphate</text>
        <dbReference type="Rhea" id="RHEA:20629"/>
        <dbReference type="Rhea" id="RHEA-COMP:9863"/>
        <dbReference type="Rhea" id="RHEA-COMP:11604"/>
        <dbReference type="ChEBI" id="CHEBI:15377"/>
        <dbReference type="ChEBI" id="CHEBI:29999"/>
        <dbReference type="ChEBI" id="CHEBI:43474"/>
        <dbReference type="ChEBI" id="CHEBI:83421"/>
        <dbReference type="EC" id="3.1.3.16"/>
    </reaction>
</comment>
<dbReference type="PRINTS" id="PR01908">
    <property type="entry name" value="ADSPHPHTASE"/>
</dbReference>
<feature type="domain" description="Tyrosine specific protein phosphatases" evidence="7">
    <location>
        <begin position="70"/>
        <end position="127"/>
    </location>
</feature>
<dbReference type="GO" id="GO:0007165">
    <property type="term" value="P:signal transduction"/>
    <property type="evidence" value="ECO:0007669"/>
    <property type="project" value="TreeGrafter"/>
</dbReference>
<evidence type="ECO:0000256" key="1">
    <source>
        <dbReference type="ARBA" id="ARBA00008601"/>
    </source>
</evidence>
<dbReference type="Proteomes" id="UP001212997">
    <property type="component" value="Unassembled WGS sequence"/>
</dbReference>
<evidence type="ECO:0000313" key="9">
    <source>
        <dbReference type="Proteomes" id="UP001212997"/>
    </source>
</evidence>
<dbReference type="CDD" id="cd14498">
    <property type="entry name" value="DSP"/>
    <property type="match status" value="1"/>
</dbReference>
<evidence type="ECO:0000256" key="4">
    <source>
        <dbReference type="ARBA" id="ARBA00047761"/>
    </source>
</evidence>
<dbReference type="PROSITE" id="PS50054">
    <property type="entry name" value="TYR_PHOSPHATASE_DUAL"/>
    <property type="match status" value="1"/>
</dbReference>
<dbReference type="InterPro" id="IPR016130">
    <property type="entry name" value="Tyr_Pase_AS"/>
</dbReference>
<comment type="similarity">
    <text evidence="1">Belongs to the protein-tyrosine phosphatase family. Non-receptor class dual specificity subfamily.</text>
</comment>
<keyword evidence="9" id="KW-1185">Reference proteome</keyword>
<feature type="domain" description="Tyrosine-protein phosphatase" evidence="6">
    <location>
        <begin position="5"/>
        <end position="150"/>
    </location>
</feature>
<comment type="catalytic activity">
    <reaction evidence="5">
        <text>O-phospho-L-threonyl-[protein] + H2O = L-threonyl-[protein] + phosphate</text>
        <dbReference type="Rhea" id="RHEA:47004"/>
        <dbReference type="Rhea" id="RHEA-COMP:11060"/>
        <dbReference type="Rhea" id="RHEA-COMP:11605"/>
        <dbReference type="ChEBI" id="CHEBI:15377"/>
        <dbReference type="ChEBI" id="CHEBI:30013"/>
        <dbReference type="ChEBI" id="CHEBI:43474"/>
        <dbReference type="ChEBI" id="CHEBI:61977"/>
        <dbReference type="EC" id="3.1.3.16"/>
    </reaction>
</comment>